<dbReference type="SUPFAM" id="SSF81301">
    <property type="entry name" value="Nucleotidyltransferase"/>
    <property type="match status" value="1"/>
</dbReference>
<dbReference type="EMBL" id="JBHRVQ010000001">
    <property type="protein sequence ID" value="MFC3387883.1"/>
    <property type="molecule type" value="Genomic_DNA"/>
</dbReference>
<organism evidence="1 2">
    <name type="scientific">Salinicoccus sesuvii</name>
    <dbReference type="NCBI Taxonomy" id="868281"/>
    <lineage>
        <taxon>Bacteria</taxon>
        <taxon>Bacillati</taxon>
        <taxon>Bacillota</taxon>
        <taxon>Bacilli</taxon>
        <taxon>Bacillales</taxon>
        <taxon>Staphylococcaceae</taxon>
        <taxon>Salinicoccus</taxon>
    </lineage>
</organism>
<dbReference type="InterPro" id="IPR007344">
    <property type="entry name" value="GrpB/CoaE"/>
</dbReference>
<dbReference type="Proteomes" id="UP001595637">
    <property type="component" value="Unassembled WGS sequence"/>
</dbReference>
<dbReference type="PANTHER" id="PTHR34822">
    <property type="entry name" value="GRPB DOMAIN PROTEIN (AFU_ORTHOLOGUE AFUA_1G01530)"/>
    <property type="match status" value="1"/>
</dbReference>
<comment type="caution">
    <text evidence="1">The sequence shown here is derived from an EMBL/GenBank/DDBJ whole genome shotgun (WGS) entry which is preliminary data.</text>
</comment>
<name>A0ABV7N5Y3_9STAP</name>
<protein>
    <submittedName>
        <fullName evidence="1">GrpB family protein</fullName>
    </submittedName>
</protein>
<evidence type="ECO:0000313" key="2">
    <source>
        <dbReference type="Proteomes" id="UP001595637"/>
    </source>
</evidence>
<dbReference type="Gene3D" id="3.30.460.10">
    <property type="entry name" value="Beta Polymerase, domain 2"/>
    <property type="match status" value="1"/>
</dbReference>
<accession>A0ABV7N5Y3</accession>
<dbReference type="Pfam" id="PF04229">
    <property type="entry name" value="GrpB"/>
    <property type="match status" value="1"/>
</dbReference>
<gene>
    <name evidence="1" type="ORF">ACFOEO_04620</name>
</gene>
<keyword evidence="2" id="KW-1185">Reference proteome</keyword>
<sequence length="181" mass="20873">MIRRKVKEEYVIMRMEVQDYSTEWIRMFEAEAEKIRGIFGREIIDIHHIGSTSVPGLKAKPIIDMMPVVKEIEAVDAFNRQMEELGYRGLGEYGIPGRRYFRKGNPKRTHHVHVFGMNNSTDINRHLAVRNYLRANKAAAESYGNLKADLADRFPEDMAAYIAGKNAFVKALEKVGRKQME</sequence>
<dbReference type="RefSeq" id="WP_380652504.1">
    <property type="nucleotide sequence ID" value="NZ_JBHRVQ010000001.1"/>
</dbReference>
<dbReference type="InterPro" id="IPR043519">
    <property type="entry name" value="NT_sf"/>
</dbReference>
<reference evidence="2" key="1">
    <citation type="journal article" date="2019" name="Int. J. Syst. Evol. Microbiol.">
        <title>The Global Catalogue of Microorganisms (GCM) 10K type strain sequencing project: providing services to taxonomists for standard genome sequencing and annotation.</title>
        <authorList>
            <consortium name="The Broad Institute Genomics Platform"/>
            <consortium name="The Broad Institute Genome Sequencing Center for Infectious Disease"/>
            <person name="Wu L."/>
            <person name="Ma J."/>
        </authorList>
    </citation>
    <scope>NUCLEOTIDE SEQUENCE [LARGE SCALE GENOMIC DNA]</scope>
    <source>
        <strain evidence="2">CCM 7756</strain>
    </source>
</reference>
<dbReference type="PANTHER" id="PTHR34822:SF1">
    <property type="entry name" value="GRPB FAMILY PROTEIN"/>
    <property type="match status" value="1"/>
</dbReference>
<evidence type="ECO:0000313" key="1">
    <source>
        <dbReference type="EMBL" id="MFC3387883.1"/>
    </source>
</evidence>
<proteinExistence type="predicted"/>